<keyword evidence="1" id="KW-0812">Transmembrane</keyword>
<dbReference type="RefSeq" id="WP_091036640.1">
    <property type="nucleotide sequence ID" value="NZ_FNAD01000008.1"/>
</dbReference>
<organism evidence="3 4">
    <name type="scientific">Glycomyces harbinensis</name>
    <dbReference type="NCBI Taxonomy" id="58114"/>
    <lineage>
        <taxon>Bacteria</taxon>
        <taxon>Bacillati</taxon>
        <taxon>Actinomycetota</taxon>
        <taxon>Actinomycetes</taxon>
        <taxon>Glycomycetales</taxon>
        <taxon>Glycomycetaceae</taxon>
        <taxon>Glycomyces</taxon>
    </lineage>
</organism>
<gene>
    <name evidence="3" type="ORF">SAMN05216270_108183</name>
</gene>
<evidence type="ECO:0000313" key="3">
    <source>
        <dbReference type="EMBL" id="SDD86400.1"/>
    </source>
</evidence>
<dbReference type="Pfam" id="PF13349">
    <property type="entry name" value="DUF4097"/>
    <property type="match status" value="1"/>
</dbReference>
<proteinExistence type="predicted"/>
<feature type="domain" description="DUF4097" evidence="2">
    <location>
        <begin position="147"/>
        <end position="250"/>
    </location>
</feature>
<evidence type="ECO:0000256" key="1">
    <source>
        <dbReference type="SAM" id="Phobius"/>
    </source>
</evidence>
<name>A0A1G6Y7Q8_9ACTN</name>
<protein>
    <submittedName>
        <fullName evidence="3">Putative adhesin</fullName>
    </submittedName>
</protein>
<keyword evidence="1" id="KW-1133">Transmembrane helix</keyword>
<dbReference type="OrthoDB" id="5187846at2"/>
<evidence type="ECO:0000259" key="2">
    <source>
        <dbReference type="Pfam" id="PF13349"/>
    </source>
</evidence>
<dbReference type="STRING" id="58114.SAMN05216270_108183"/>
<dbReference type="InterPro" id="IPR025164">
    <property type="entry name" value="Toastrack_DUF4097"/>
</dbReference>
<dbReference type="AlphaFoldDB" id="A0A1G6Y7Q8"/>
<dbReference type="EMBL" id="FNAD01000008">
    <property type="protein sequence ID" value="SDD86400.1"/>
    <property type="molecule type" value="Genomic_DNA"/>
</dbReference>
<accession>A0A1G6Y7Q8</accession>
<sequence length="266" mass="27672">MIDTPVKQSDTAQPDEPAYSGRKVWWIVGGTLTAAVLLFVMAVAGVWIWSASSPREEYTLTEEYPGPVASASVDVEVGDIVIEDAPGTMLELRTHVEWRGAEPDATEAMHGGHFSADAGCDSGLALWGGADDCRVDYTLGLPAGTAATVSNDVGDIRINGVDGAVNAETSVGSVEGLGLRTSELEIETGVGDVNLEFEQVLGDITITSGTGDVVIEVPDDGTTYAVRFDSGVGDQHIDIATDPGTTADRVINVNSGVGSLTVRYAA</sequence>
<keyword evidence="1" id="KW-0472">Membrane</keyword>
<dbReference type="Proteomes" id="UP000198949">
    <property type="component" value="Unassembled WGS sequence"/>
</dbReference>
<evidence type="ECO:0000313" key="4">
    <source>
        <dbReference type="Proteomes" id="UP000198949"/>
    </source>
</evidence>
<keyword evidence="4" id="KW-1185">Reference proteome</keyword>
<feature type="transmembrane region" description="Helical" evidence="1">
    <location>
        <begin position="24"/>
        <end position="49"/>
    </location>
</feature>
<reference evidence="4" key="1">
    <citation type="submission" date="2016-10" db="EMBL/GenBank/DDBJ databases">
        <authorList>
            <person name="Varghese N."/>
            <person name="Submissions S."/>
        </authorList>
    </citation>
    <scope>NUCLEOTIDE SEQUENCE [LARGE SCALE GENOMIC DNA]</scope>
    <source>
        <strain evidence="4">CGMCC 4.3516</strain>
    </source>
</reference>